<accession>A0A928ZSH2</accession>
<dbReference type="EMBL" id="JADEXP010000033">
    <property type="protein sequence ID" value="MBE9066237.1"/>
    <property type="molecule type" value="Genomic_DNA"/>
</dbReference>
<dbReference type="SMART" id="SM00320">
    <property type="entry name" value="WD40"/>
    <property type="match status" value="2"/>
</dbReference>
<keyword evidence="5" id="KW-1185">Reference proteome</keyword>
<dbReference type="Pfam" id="PF00400">
    <property type="entry name" value="WD40"/>
    <property type="match status" value="2"/>
</dbReference>
<dbReference type="PANTHER" id="PTHR22847:SF637">
    <property type="entry name" value="WD REPEAT DOMAIN 5B"/>
    <property type="match status" value="1"/>
</dbReference>
<evidence type="ECO:0000256" key="1">
    <source>
        <dbReference type="ARBA" id="ARBA00022574"/>
    </source>
</evidence>
<dbReference type="AlphaFoldDB" id="A0A928ZSH2"/>
<dbReference type="InterPro" id="IPR015943">
    <property type="entry name" value="WD40/YVTN_repeat-like_dom_sf"/>
</dbReference>
<sequence>MAGYDKTIRLWNLQGTLMKTLTGHGSWVYGINFSPDGKLLASASGDKTIKLWQLDGSLLLTLVGHNDWVFNVAFHPNNRQIASASADGKVMLWTLQLELKKLMRHGCDWAGLYLHNNIEVNDNDRKLC</sequence>
<evidence type="ECO:0000256" key="2">
    <source>
        <dbReference type="ARBA" id="ARBA00022737"/>
    </source>
</evidence>
<dbReference type="SUPFAM" id="SSF50978">
    <property type="entry name" value="WD40 repeat-like"/>
    <property type="match status" value="1"/>
</dbReference>
<dbReference type="PROSITE" id="PS50294">
    <property type="entry name" value="WD_REPEATS_REGION"/>
    <property type="match status" value="2"/>
</dbReference>
<evidence type="ECO:0000313" key="5">
    <source>
        <dbReference type="Proteomes" id="UP000615026"/>
    </source>
</evidence>
<name>A0A928ZSH2_LEPEC</name>
<dbReference type="PANTHER" id="PTHR22847">
    <property type="entry name" value="WD40 REPEAT PROTEIN"/>
    <property type="match status" value="1"/>
</dbReference>
<dbReference type="InterPro" id="IPR036322">
    <property type="entry name" value="WD40_repeat_dom_sf"/>
</dbReference>
<evidence type="ECO:0008006" key="6">
    <source>
        <dbReference type="Google" id="ProtNLM"/>
    </source>
</evidence>
<evidence type="ECO:0000313" key="4">
    <source>
        <dbReference type="EMBL" id="MBE9066237.1"/>
    </source>
</evidence>
<feature type="repeat" description="WD" evidence="3">
    <location>
        <begin position="21"/>
        <end position="55"/>
    </location>
</feature>
<evidence type="ECO:0000256" key="3">
    <source>
        <dbReference type="PROSITE-ProRule" id="PRU00221"/>
    </source>
</evidence>
<keyword evidence="1 3" id="KW-0853">WD repeat</keyword>
<proteinExistence type="predicted"/>
<protein>
    <recommendedName>
        <fullName evidence="6">WD40 repeat domain-containing protein</fullName>
    </recommendedName>
</protein>
<comment type="caution">
    <text evidence="4">The sequence shown here is derived from an EMBL/GenBank/DDBJ whole genome shotgun (WGS) entry which is preliminary data.</text>
</comment>
<dbReference type="PROSITE" id="PS50082">
    <property type="entry name" value="WD_REPEATS_2"/>
    <property type="match status" value="2"/>
</dbReference>
<gene>
    <name evidence="4" type="ORF">IQ260_06185</name>
</gene>
<reference evidence="4" key="1">
    <citation type="submission" date="2020-10" db="EMBL/GenBank/DDBJ databases">
        <authorList>
            <person name="Castelo-Branco R."/>
            <person name="Eusebio N."/>
            <person name="Adriana R."/>
            <person name="Vieira A."/>
            <person name="Brugerolle De Fraissinette N."/>
            <person name="Rezende De Castro R."/>
            <person name="Schneider M.P."/>
            <person name="Vasconcelos V."/>
            <person name="Leao P.N."/>
        </authorList>
    </citation>
    <scope>NUCLEOTIDE SEQUENCE</scope>
    <source>
        <strain evidence="4">LEGE 11479</strain>
    </source>
</reference>
<dbReference type="Gene3D" id="2.130.10.10">
    <property type="entry name" value="YVTN repeat-like/Quinoprotein amine dehydrogenase"/>
    <property type="match status" value="1"/>
</dbReference>
<organism evidence="4 5">
    <name type="scientific">Leptolyngbya cf. ectocarpi LEGE 11479</name>
    <dbReference type="NCBI Taxonomy" id="1828722"/>
    <lineage>
        <taxon>Bacteria</taxon>
        <taxon>Bacillati</taxon>
        <taxon>Cyanobacteriota</taxon>
        <taxon>Cyanophyceae</taxon>
        <taxon>Leptolyngbyales</taxon>
        <taxon>Leptolyngbyaceae</taxon>
        <taxon>Leptolyngbya group</taxon>
        <taxon>Leptolyngbya</taxon>
    </lineage>
</organism>
<feature type="repeat" description="WD" evidence="3">
    <location>
        <begin position="62"/>
        <end position="96"/>
    </location>
</feature>
<dbReference type="Proteomes" id="UP000615026">
    <property type="component" value="Unassembled WGS sequence"/>
</dbReference>
<dbReference type="InterPro" id="IPR001680">
    <property type="entry name" value="WD40_rpt"/>
</dbReference>
<keyword evidence="2" id="KW-0677">Repeat</keyword>